<dbReference type="Pfam" id="PF05699">
    <property type="entry name" value="Dimer_Tnp_hAT"/>
    <property type="match status" value="1"/>
</dbReference>
<evidence type="ECO:0000313" key="2">
    <source>
        <dbReference type="EMBL" id="MEQ2304687.1"/>
    </source>
</evidence>
<dbReference type="EMBL" id="JAHRIP010059890">
    <property type="protein sequence ID" value="MEQ2304687.1"/>
    <property type="molecule type" value="Genomic_DNA"/>
</dbReference>
<proteinExistence type="predicted"/>
<name>A0ABV0ZFR3_9TELE</name>
<dbReference type="InterPro" id="IPR008906">
    <property type="entry name" value="HATC_C_dom"/>
</dbReference>
<reference evidence="2 3" key="1">
    <citation type="submission" date="2021-06" db="EMBL/GenBank/DDBJ databases">
        <authorList>
            <person name="Palmer J.M."/>
        </authorList>
    </citation>
    <scope>NUCLEOTIDE SEQUENCE [LARGE SCALE GENOMIC DNA]</scope>
    <source>
        <strain evidence="2 3">AS_MEX2019</strain>
        <tissue evidence="2">Muscle</tissue>
    </source>
</reference>
<feature type="domain" description="HAT C-terminal dimerisation" evidence="1">
    <location>
        <begin position="40"/>
        <end position="96"/>
    </location>
</feature>
<sequence>MLNKTKLKTELALIYSTDEFRSFHGTGALYRVFMGNNLQDTFSETVALLKIVIITAMTTAESERCFLTLKRTKAFLRNTMSQELPNALAILSTENNFVKTIPDFNHSVTDELASLKGRFKILTLTYRALHNFFQIILNKMIWGPCPGCTLPLAHRLLEIGTSFPATHYGISGRK</sequence>
<dbReference type="Proteomes" id="UP001469553">
    <property type="component" value="Unassembled WGS sequence"/>
</dbReference>
<comment type="caution">
    <text evidence="2">The sequence shown here is derived from an EMBL/GenBank/DDBJ whole genome shotgun (WGS) entry which is preliminary data.</text>
</comment>
<evidence type="ECO:0000313" key="3">
    <source>
        <dbReference type="Proteomes" id="UP001469553"/>
    </source>
</evidence>
<gene>
    <name evidence="2" type="ORF">AMECASPLE_029819</name>
</gene>
<keyword evidence="3" id="KW-1185">Reference proteome</keyword>
<evidence type="ECO:0000259" key="1">
    <source>
        <dbReference type="Pfam" id="PF05699"/>
    </source>
</evidence>
<accession>A0ABV0ZFR3</accession>
<protein>
    <recommendedName>
        <fullName evidence="1">HAT C-terminal dimerisation domain-containing protein</fullName>
    </recommendedName>
</protein>
<organism evidence="2 3">
    <name type="scientific">Ameca splendens</name>
    <dbReference type="NCBI Taxonomy" id="208324"/>
    <lineage>
        <taxon>Eukaryota</taxon>
        <taxon>Metazoa</taxon>
        <taxon>Chordata</taxon>
        <taxon>Craniata</taxon>
        <taxon>Vertebrata</taxon>
        <taxon>Euteleostomi</taxon>
        <taxon>Actinopterygii</taxon>
        <taxon>Neopterygii</taxon>
        <taxon>Teleostei</taxon>
        <taxon>Neoteleostei</taxon>
        <taxon>Acanthomorphata</taxon>
        <taxon>Ovalentaria</taxon>
        <taxon>Atherinomorphae</taxon>
        <taxon>Cyprinodontiformes</taxon>
        <taxon>Goodeidae</taxon>
        <taxon>Ameca</taxon>
    </lineage>
</organism>